<dbReference type="PANTHER" id="PTHR30307:SF0">
    <property type="entry name" value="S-ADENOSYLMETHIONINE:TRNA RIBOSYLTRANSFERASE-ISOMERASE"/>
    <property type="match status" value="1"/>
</dbReference>
<evidence type="ECO:0000256" key="3">
    <source>
        <dbReference type="ARBA" id="ARBA00011245"/>
    </source>
</evidence>
<evidence type="ECO:0000256" key="9">
    <source>
        <dbReference type="ARBA" id="ARBA00061210"/>
    </source>
</evidence>
<dbReference type="Gene3D" id="2.40.10.240">
    <property type="entry name" value="QueA-like"/>
    <property type="match status" value="1"/>
</dbReference>
<dbReference type="PANTHER" id="PTHR30307">
    <property type="entry name" value="S-ADENOSYLMETHIONINE:TRNA RIBOSYLTRANSFERASE-ISOMERASE"/>
    <property type="match status" value="1"/>
</dbReference>
<organism evidence="14 15">
    <name type="scientific">candidate division WS5 bacterium</name>
    <dbReference type="NCBI Taxonomy" id="2093353"/>
    <lineage>
        <taxon>Bacteria</taxon>
        <taxon>candidate division WS5</taxon>
    </lineage>
</organism>
<dbReference type="NCBIfam" id="NF001140">
    <property type="entry name" value="PRK00147.1"/>
    <property type="match status" value="1"/>
</dbReference>
<dbReference type="Proteomes" id="UP000285655">
    <property type="component" value="Unassembled WGS sequence"/>
</dbReference>
<evidence type="ECO:0000256" key="2">
    <source>
        <dbReference type="ARBA" id="ARBA00004691"/>
    </source>
</evidence>
<keyword evidence="14" id="KW-0413">Isomerase</keyword>
<keyword evidence="6 13" id="KW-0949">S-adenosyl-L-methionine</keyword>
<evidence type="ECO:0000256" key="8">
    <source>
        <dbReference type="ARBA" id="ARBA00052751"/>
    </source>
</evidence>
<dbReference type="EC" id="2.4.99.17" evidence="10 13"/>
<comment type="function">
    <text evidence="13">Transfers and isomerizes the ribose moiety from AdoMet to the 7-aminomethyl group of 7-deazaguanine (preQ1-tRNA) to give epoxyqueuosine (oQ-tRNA).</text>
</comment>
<dbReference type="SUPFAM" id="SSF111337">
    <property type="entry name" value="QueA-like"/>
    <property type="match status" value="1"/>
</dbReference>
<dbReference type="Pfam" id="PF02547">
    <property type="entry name" value="Queuosine_synth"/>
    <property type="match status" value="1"/>
</dbReference>
<keyword evidence="4 13" id="KW-0963">Cytoplasm</keyword>
<accession>A0A419DFG7</accession>
<evidence type="ECO:0000256" key="12">
    <source>
        <dbReference type="ARBA" id="ARBA00076160"/>
    </source>
</evidence>
<comment type="pathway">
    <text evidence="2 13">tRNA modification; tRNA-queuosine biosynthesis.</text>
</comment>
<evidence type="ECO:0000256" key="4">
    <source>
        <dbReference type="ARBA" id="ARBA00022490"/>
    </source>
</evidence>
<dbReference type="UniPathway" id="UPA00392"/>
<dbReference type="InterPro" id="IPR042118">
    <property type="entry name" value="QueA_dom1"/>
</dbReference>
<gene>
    <name evidence="13 14" type="primary">queA</name>
    <name evidence="14" type="ORF">C4544_01630</name>
</gene>
<evidence type="ECO:0000256" key="7">
    <source>
        <dbReference type="ARBA" id="ARBA00022785"/>
    </source>
</evidence>
<reference evidence="14 15" key="1">
    <citation type="journal article" date="2017" name="ISME J.">
        <title>Energy and carbon metabolisms in a deep terrestrial subsurface fluid microbial community.</title>
        <authorList>
            <person name="Momper L."/>
            <person name="Jungbluth S.P."/>
            <person name="Lee M.D."/>
            <person name="Amend J.P."/>
        </authorList>
    </citation>
    <scope>NUCLEOTIDE SEQUENCE [LARGE SCALE GENOMIC DNA]</scope>
    <source>
        <strain evidence="14">SURF_29</strain>
    </source>
</reference>
<evidence type="ECO:0000256" key="5">
    <source>
        <dbReference type="ARBA" id="ARBA00022679"/>
    </source>
</evidence>
<proteinExistence type="inferred from homology"/>
<dbReference type="NCBIfam" id="TIGR00113">
    <property type="entry name" value="queA"/>
    <property type="match status" value="1"/>
</dbReference>
<keyword evidence="14" id="KW-0328">Glycosyltransferase</keyword>
<dbReference type="AlphaFoldDB" id="A0A419DFG7"/>
<keyword evidence="5 13" id="KW-0808">Transferase</keyword>
<dbReference type="Gene3D" id="3.40.1780.10">
    <property type="entry name" value="QueA-like"/>
    <property type="match status" value="1"/>
</dbReference>
<comment type="caution">
    <text evidence="14">The sequence shown here is derived from an EMBL/GenBank/DDBJ whole genome shotgun (WGS) entry which is preliminary data.</text>
</comment>
<protein>
    <recommendedName>
        <fullName evidence="11 13">S-adenosylmethionine:tRNA ribosyltransferase-isomerase</fullName>
        <ecNumber evidence="10 13">2.4.99.17</ecNumber>
    </recommendedName>
    <alternativeName>
        <fullName evidence="12 13">Queuosine biosynthesis protein QueA</fullName>
    </alternativeName>
</protein>
<comment type="subcellular location">
    <subcellularLocation>
        <location evidence="1 13">Cytoplasm</location>
    </subcellularLocation>
</comment>
<evidence type="ECO:0000256" key="10">
    <source>
        <dbReference type="ARBA" id="ARBA00066503"/>
    </source>
</evidence>
<dbReference type="GO" id="GO:0005737">
    <property type="term" value="C:cytoplasm"/>
    <property type="evidence" value="ECO:0007669"/>
    <property type="project" value="UniProtKB-SubCell"/>
</dbReference>
<dbReference type="InterPro" id="IPR036100">
    <property type="entry name" value="QueA_sf"/>
</dbReference>
<evidence type="ECO:0000256" key="6">
    <source>
        <dbReference type="ARBA" id="ARBA00022691"/>
    </source>
</evidence>
<dbReference type="GO" id="GO:0008616">
    <property type="term" value="P:tRNA queuosine(34) biosynthetic process"/>
    <property type="evidence" value="ECO:0007669"/>
    <property type="project" value="UniProtKB-UniRule"/>
</dbReference>
<evidence type="ECO:0000313" key="14">
    <source>
        <dbReference type="EMBL" id="RJO61873.1"/>
    </source>
</evidence>
<evidence type="ECO:0000256" key="1">
    <source>
        <dbReference type="ARBA" id="ARBA00004496"/>
    </source>
</evidence>
<dbReference type="FunFam" id="3.40.1780.10:FF:000001">
    <property type="entry name" value="S-adenosylmethionine:tRNA ribosyltransferase-isomerase"/>
    <property type="match status" value="1"/>
</dbReference>
<dbReference type="GO" id="GO:0051075">
    <property type="term" value="F:S-adenosylmethionine:tRNA ribosyltransferase-isomerase activity"/>
    <property type="evidence" value="ECO:0007669"/>
    <property type="project" value="UniProtKB-EC"/>
</dbReference>
<comment type="subunit">
    <text evidence="3 13">Monomer.</text>
</comment>
<evidence type="ECO:0000256" key="13">
    <source>
        <dbReference type="HAMAP-Rule" id="MF_00113"/>
    </source>
</evidence>
<dbReference type="EMBL" id="QZJW01000008">
    <property type="protein sequence ID" value="RJO61873.1"/>
    <property type="molecule type" value="Genomic_DNA"/>
</dbReference>
<name>A0A419DFG7_9BACT</name>
<evidence type="ECO:0000313" key="15">
    <source>
        <dbReference type="Proteomes" id="UP000285655"/>
    </source>
</evidence>
<dbReference type="InterPro" id="IPR042119">
    <property type="entry name" value="QueA_dom2"/>
</dbReference>
<comment type="similarity">
    <text evidence="9 13">Belongs to the QueA family.</text>
</comment>
<sequence length="365" mass="41319">MKLSDFDFSLPEESIAVHPVEPRDSAKLLAADRKTGKIIHSHFYDLPNFLKKDDFLVFNSSKVIPARLFGKVGAKEIEILLTSPCHSELNSESSFIDIDSGSESGMTANVWRVMAKPGKKLKAGSIIEFNEHLLARVAKAENGIFQIQFNICDKDFWHEIEKIGEMPLPPYILKKRHEKHDEKVDRQDYQTIYADKPGSVAAPTAGLHFTDELMKKIKAKGCETGFVDLHVGLGTFEPIRTENIEDHTMHSEHFELSKDLADRLNRAKKEGRRIIAIGTTSVRVLESCQKNGILAPKSGETDIYIYPGYKFRFVDGMITNFHLPKSSLLLLVSAFWSGEKVLEAYQTAIKRNYRFYSYGDGMFIV</sequence>
<keyword evidence="7 13" id="KW-0671">Queuosine biosynthesis</keyword>
<dbReference type="InterPro" id="IPR003699">
    <property type="entry name" value="QueA"/>
</dbReference>
<comment type="catalytic activity">
    <reaction evidence="8 13">
        <text>7-aminomethyl-7-carbaguanosine(34) in tRNA + S-adenosyl-L-methionine = epoxyqueuosine(34) in tRNA + adenine + L-methionine + 2 H(+)</text>
        <dbReference type="Rhea" id="RHEA:32155"/>
        <dbReference type="Rhea" id="RHEA-COMP:10342"/>
        <dbReference type="Rhea" id="RHEA-COMP:18582"/>
        <dbReference type="ChEBI" id="CHEBI:15378"/>
        <dbReference type="ChEBI" id="CHEBI:16708"/>
        <dbReference type="ChEBI" id="CHEBI:57844"/>
        <dbReference type="ChEBI" id="CHEBI:59789"/>
        <dbReference type="ChEBI" id="CHEBI:82833"/>
        <dbReference type="ChEBI" id="CHEBI:194443"/>
        <dbReference type="EC" id="2.4.99.17"/>
    </reaction>
</comment>
<evidence type="ECO:0000256" key="11">
    <source>
        <dbReference type="ARBA" id="ARBA00069325"/>
    </source>
</evidence>
<dbReference type="HAMAP" id="MF_00113">
    <property type="entry name" value="QueA"/>
    <property type="match status" value="1"/>
</dbReference>